<keyword evidence="4" id="KW-1185">Reference proteome</keyword>
<keyword evidence="1" id="KW-0732">Signal</keyword>
<dbReference type="InterPro" id="IPR050229">
    <property type="entry name" value="GlpE_sulfurtransferase"/>
</dbReference>
<dbReference type="InterPro" id="IPR036873">
    <property type="entry name" value="Rhodanese-like_dom_sf"/>
</dbReference>
<organism evidence="3 4">
    <name type="scientific">Selenomonas dianae</name>
    <dbReference type="NCBI Taxonomy" id="135079"/>
    <lineage>
        <taxon>Bacteria</taxon>
        <taxon>Bacillati</taxon>
        <taxon>Bacillota</taxon>
        <taxon>Negativicutes</taxon>
        <taxon>Selenomonadales</taxon>
        <taxon>Selenomonadaceae</taxon>
        <taxon>Selenomonas</taxon>
    </lineage>
</organism>
<dbReference type="PANTHER" id="PTHR43031:SF1">
    <property type="entry name" value="PYRIDINE NUCLEOTIDE-DISULPHIDE OXIDOREDUCTASE"/>
    <property type="match status" value="1"/>
</dbReference>
<sequence length="145" mass="15292">MSKFVMALCLSVWSLGICGCGSAQQADAPKSVAASDAKAQGTAFQRVGSDEAAKMMAAESGYLIVDVRTAKEYADGHIPNAINVPNESIGGAPPKELPDKAQRIFVYCRSGARSQQASEKLAGLGYTNIVEMGGIKDWHGEIVKE</sequence>
<dbReference type="RefSeq" id="WP_304987704.1">
    <property type="nucleotide sequence ID" value="NZ_BAAACR010000002.1"/>
</dbReference>
<dbReference type="Pfam" id="PF00581">
    <property type="entry name" value="Rhodanese"/>
    <property type="match status" value="1"/>
</dbReference>
<accession>A0ABN0SVX8</accession>
<dbReference type="Gene3D" id="3.40.250.10">
    <property type="entry name" value="Rhodanese-like domain"/>
    <property type="match status" value="1"/>
</dbReference>
<feature type="signal peptide" evidence="1">
    <location>
        <begin position="1"/>
        <end position="25"/>
    </location>
</feature>
<evidence type="ECO:0000313" key="3">
    <source>
        <dbReference type="EMBL" id="GAA0203066.1"/>
    </source>
</evidence>
<evidence type="ECO:0000313" key="4">
    <source>
        <dbReference type="Proteomes" id="UP001500399"/>
    </source>
</evidence>
<gene>
    <name evidence="3" type="ORF">GCM10008919_03010</name>
</gene>
<dbReference type="PROSITE" id="PS51257">
    <property type="entry name" value="PROKAR_LIPOPROTEIN"/>
    <property type="match status" value="1"/>
</dbReference>
<protein>
    <recommendedName>
        <fullName evidence="2">Rhodanese domain-containing protein</fullName>
    </recommendedName>
</protein>
<dbReference type="InterPro" id="IPR001763">
    <property type="entry name" value="Rhodanese-like_dom"/>
</dbReference>
<reference evidence="3 4" key="1">
    <citation type="journal article" date="2019" name="Int. J. Syst. Evol. Microbiol.">
        <title>The Global Catalogue of Microorganisms (GCM) 10K type strain sequencing project: providing services to taxonomists for standard genome sequencing and annotation.</title>
        <authorList>
            <consortium name="The Broad Institute Genomics Platform"/>
            <consortium name="The Broad Institute Genome Sequencing Center for Infectious Disease"/>
            <person name="Wu L."/>
            <person name="Ma J."/>
        </authorList>
    </citation>
    <scope>NUCLEOTIDE SEQUENCE [LARGE SCALE GENOMIC DNA]</scope>
    <source>
        <strain evidence="3 4">JCM 8542</strain>
    </source>
</reference>
<dbReference type="SMART" id="SM00450">
    <property type="entry name" value="RHOD"/>
    <property type="match status" value="1"/>
</dbReference>
<comment type="caution">
    <text evidence="3">The sequence shown here is derived from an EMBL/GenBank/DDBJ whole genome shotgun (WGS) entry which is preliminary data.</text>
</comment>
<feature type="chain" id="PRO_5046574291" description="Rhodanese domain-containing protein" evidence="1">
    <location>
        <begin position="26"/>
        <end position="145"/>
    </location>
</feature>
<dbReference type="CDD" id="cd00158">
    <property type="entry name" value="RHOD"/>
    <property type="match status" value="1"/>
</dbReference>
<dbReference type="PANTHER" id="PTHR43031">
    <property type="entry name" value="FAD-DEPENDENT OXIDOREDUCTASE"/>
    <property type="match status" value="1"/>
</dbReference>
<dbReference type="Proteomes" id="UP001500399">
    <property type="component" value="Unassembled WGS sequence"/>
</dbReference>
<evidence type="ECO:0000259" key="2">
    <source>
        <dbReference type="PROSITE" id="PS50206"/>
    </source>
</evidence>
<dbReference type="SUPFAM" id="SSF52821">
    <property type="entry name" value="Rhodanese/Cell cycle control phosphatase"/>
    <property type="match status" value="1"/>
</dbReference>
<name>A0ABN0SVX8_9FIRM</name>
<dbReference type="EMBL" id="BAAACR010000002">
    <property type="protein sequence ID" value="GAA0203066.1"/>
    <property type="molecule type" value="Genomic_DNA"/>
</dbReference>
<proteinExistence type="predicted"/>
<dbReference type="PROSITE" id="PS50206">
    <property type="entry name" value="RHODANESE_3"/>
    <property type="match status" value="1"/>
</dbReference>
<feature type="domain" description="Rhodanese" evidence="2">
    <location>
        <begin position="58"/>
        <end position="144"/>
    </location>
</feature>
<evidence type="ECO:0000256" key="1">
    <source>
        <dbReference type="SAM" id="SignalP"/>
    </source>
</evidence>